<dbReference type="InterPro" id="IPR001226">
    <property type="entry name" value="Flavodoxin_CS"/>
</dbReference>
<dbReference type="SUPFAM" id="SSF52218">
    <property type="entry name" value="Flavoproteins"/>
    <property type="match status" value="1"/>
</dbReference>
<dbReference type="InterPro" id="IPR008254">
    <property type="entry name" value="Flavodoxin/NO_synth"/>
</dbReference>
<sequence length="156" mass="16400">MKALVVYDSFFGNTELVARAVAESLGAAAVRVAEAKPEALAGVELLVVGSPTRAFRPSPETLAFLTRIPVGSLAGVRVAGFDTRIAEADMPAVLRLIVRVFGYAAKPIVARLRRLGGTVAAEPAGFIVKGKEGPLAEGELERAQVWARQIAETTTS</sequence>
<organism evidence="2">
    <name type="scientific">candidate division WOR-3 bacterium</name>
    <dbReference type="NCBI Taxonomy" id="2052148"/>
    <lineage>
        <taxon>Bacteria</taxon>
        <taxon>Bacteria division WOR-3</taxon>
    </lineage>
</organism>
<protein>
    <submittedName>
        <fullName evidence="2">Flavodoxin family protein</fullName>
    </submittedName>
</protein>
<dbReference type="Gene3D" id="3.40.50.360">
    <property type="match status" value="1"/>
</dbReference>
<dbReference type="GO" id="GO:0010181">
    <property type="term" value="F:FMN binding"/>
    <property type="evidence" value="ECO:0007669"/>
    <property type="project" value="InterPro"/>
</dbReference>
<gene>
    <name evidence="2" type="ORF">ENS41_02490</name>
</gene>
<evidence type="ECO:0000259" key="1">
    <source>
        <dbReference type="PROSITE" id="PS50902"/>
    </source>
</evidence>
<dbReference type="InterPro" id="IPR029039">
    <property type="entry name" value="Flavoprotein-like_sf"/>
</dbReference>
<dbReference type="PROSITE" id="PS00201">
    <property type="entry name" value="FLAVODOXIN"/>
    <property type="match status" value="1"/>
</dbReference>
<feature type="domain" description="Flavodoxin-like" evidence="1">
    <location>
        <begin position="3"/>
        <end position="151"/>
    </location>
</feature>
<dbReference type="EMBL" id="DSUT01000043">
    <property type="protein sequence ID" value="HGK27805.1"/>
    <property type="molecule type" value="Genomic_DNA"/>
</dbReference>
<dbReference type="AlphaFoldDB" id="A0A7C4CAH9"/>
<proteinExistence type="predicted"/>
<evidence type="ECO:0000313" key="2">
    <source>
        <dbReference type="EMBL" id="HGK27805.1"/>
    </source>
</evidence>
<dbReference type="GO" id="GO:0009055">
    <property type="term" value="F:electron transfer activity"/>
    <property type="evidence" value="ECO:0007669"/>
    <property type="project" value="InterPro"/>
</dbReference>
<name>A0A7C4CAH9_UNCW3</name>
<dbReference type="PROSITE" id="PS50902">
    <property type="entry name" value="FLAVODOXIN_LIKE"/>
    <property type="match status" value="1"/>
</dbReference>
<reference evidence="2" key="1">
    <citation type="journal article" date="2020" name="mSystems">
        <title>Genome- and Community-Level Interaction Insights into Carbon Utilization and Element Cycling Functions of Hydrothermarchaeota in Hydrothermal Sediment.</title>
        <authorList>
            <person name="Zhou Z."/>
            <person name="Liu Y."/>
            <person name="Xu W."/>
            <person name="Pan J."/>
            <person name="Luo Z.H."/>
            <person name="Li M."/>
        </authorList>
    </citation>
    <scope>NUCLEOTIDE SEQUENCE [LARGE SCALE GENOMIC DNA]</scope>
    <source>
        <strain evidence="2">SpSt-488</strain>
    </source>
</reference>
<accession>A0A7C4CAH9</accession>
<comment type="caution">
    <text evidence="2">The sequence shown here is derived from an EMBL/GenBank/DDBJ whole genome shotgun (WGS) entry which is preliminary data.</text>
</comment>